<reference evidence="12 13" key="1">
    <citation type="submission" date="2020-08" db="EMBL/GenBank/DDBJ databases">
        <title>Genomic Encyclopedia of Type Strains, Phase IV (KMG-IV): sequencing the most valuable type-strain genomes for metagenomic binning, comparative biology and taxonomic classification.</title>
        <authorList>
            <person name="Goeker M."/>
        </authorList>
    </citation>
    <scope>NUCLEOTIDE SEQUENCE [LARGE SCALE GENOMIC DNA]</scope>
    <source>
        <strain evidence="12 13">DSM 45385</strain>
    </source>
</reference>
<keyword evidence="7" id="KW-0067">ATP-binding</keyword>
<evidence type="ECO:0000259" key="10">
    <source>
        <dbReference type="Pfam" id="PF02518"/>
    </source>
</evidence>
<dbReference type="InterPro" id="IPR050482">
    <property type="entry name" value="Sensor_HK_TwoCompSys"/>
</dbReference>
<accession>A0A7W8EHC7</accession>
<evidence type="ECO:0000256" key="7">
    <source>
        <dbReference type="ARBA" id="ARBA00022840"/>
    </source>
</evidence>
<keyword evidence="9" id="KW-0812">Transmembrane</keyword>
<evidence type="ECO:0000256" key="9">
    <source>
        <dbReference type="SAM" id="Phobius"/>
    </source>
</evidence>
<dbReference type="GO" id="GO:0016020">
    <property type="term" value="C:membrane"/>
    <property type="evidence" value="ECO:0007669"/>
    <property type="project" value="InterPro"/>
</dbReference>
<dbReference type="EC" id="2.7.13.3" evidence="2"/>
<feature type="transmembrane region" description="Helical" evidence="9">
    <location>
        <begin position="130"/>
        <end position="147"/>
    </location>
</feature>
<gene>
    <name evidence="12" type="ORF">HNR40_003918</name>
</gene>
<keyword evidence="3" id="KW-0597">Phosphoprotein</keyword>
<feature type="transmembrane region" description="Helical" evidence="9">
    <location>
        <begin position="226"/>
        <end position="246"/>
    </location>
</feature>
<evidence type="ECO:0000256" key="2">
    <source>
        <dbReference type="ARBA" id="ARBA00012438"/>
    </source>
</evidence>
<dbReference type="Pfam" id="PF07730">
    <property type="entry name" value="HisKA_3"/>
    <property type="match status" value="1"/>
</dbReference>
<feature type="transmembrane region" description="Helical" evidence="9">
    <location>
        <begin position="159"/>
        <end position="181"/>
    </location>
</feature>
<dbReference type="Pfam" id="PF02518">
    <property type="entry name" value="HATPase_c"/>
    <property type="match status" value="1"/>
</dbReference>
<dbReference type="InterPro" id="IPR011712">
    <property type="entry name" value="Sig_transdc_His_kin_sub3_dim/P"/>
</dbReference>
<keyword evidence="8" id="KW-0902">Two-component regulatory system</keyword>
<organism evidence="12 13">
    <name type="scientific">Nonomuraea endophytica</name>
    <dbReference type="NCBI Taxonomy" id="714136"/>
    <lineage>
        <taxon>Bacteria</taxon>
        <taxon>Bacillati</taxon>
        <taxon>Actinomycetota</taxon>
        <taxon>Actinomycetes</taxon>
        <taxon>Streptosporangiales</taxon>
        <taxon>Streptosporangiaceae</taxon>
        <taxon>Nonomuraea</taxon>
    </lineage>
</organism>
<keyword evidence="9" id="KW-1133">Transmembrane helix</keyword>
<dbReference type="Gene3D" id="1.20.5.1930">
    <property type="match status" value="1"/>
</dbReference>
<dbReference type="EMBL" id="JACHIN010000005">
    <property type="protein sequence ID" value="MBB5078432.1"/>
    <property type="molecule type" value="Genomic_DNA"/>
</dbReference>
<feature type="transmembrane region" description="Helical" evidence="9">
    <location>
        <begin position="252"/>
        <end position="270"/>
    </location>
</feature>
<feature type="transmembrane region" description="Helical" evidence="9">
    <location>
        <begin position="74"/>
        <end position="93"/>
    </location>
</feature>
<dbReference type="RefSeq" id="WP_246509271.1">
    <property type="nucleotide sequence ID" value="NZ_JACHIN010000005.1"/>
</dbReference>
<keyword evidence="13" id="KW-1185">Reference proteome</keyword>
<evidence type="ECO:0000256" key="8">
    <source>
        <dbReference type="ARBA" id="ARBA00023012"/>
    </source>
</evidence>
<comment type="caution">
    <text evidence="12">The sequence shown here is derived from an EMBL/GenBank/DDBJ whole genome shotgun (WGS) entry which is preliminary data.</text>
</comment>
<feature type="domain" description="Histidine kinase/HSP90-like ATPase" evidence="10">
    <location>
        <begin position="441"/>
        <end position="529"/>
    </location>
</feature>
<keyword evidence="6 12" id="KW-0418">Kinase</keyword>
<evidence type="ECO:0000313" key="12">
    <source>
        <dbReference type="EMBL" id="MBB5078432.1"/>
    </source>
</evidence>
<feature type="domain" description="Signal transduction histidine kinase subgroup 3 dimerisation and phosphoacceptor" evidence="11">
    <location>
        <begin position="331"/>
        <end position="394"/>
    </location>
</feature>
<evidence type="ECO:0000313" key="13">
    <source>
        <dbReference type="Proteomes" id="UP000568380"/>
    </source>
</evidence>
<dbReference type="InterPro" id="IPR036890">
    <property type="entry name" value="HATPase_C_sf"/>
</dbReference>
<dbReference type="Gene3D" id="3.30.565.10">
    <property type="entry name" value="Histidine kinase-like ATPase, C-terminal domain"/>
    <property type="match status" value="1"/>
</dbReference>
<evidence type="ECO:0000256" key="5">
    <source>
        <dbReference type="ARBA" id="ARBA00022741"/>
    </source>
</evidence>
<proteinExistence type="predicted"/>
<feature type="transmembrane region" description="Helical" evidence="9">
    <location>
        <begin position="37"/>
        <end position="54"/>
    </location>
</feature>
<dbReference type="GO" id="GO:0000155">
    <property type="term" value="F:phosphorelay sensor kinase activity"/>
    <property type="evidence" value="ECO:0007669"/>
    <property type="project" value="InterPro"/>
</dbReference>
<keyword evidence="4" id="KW-0808">Transferase</keyword>
<sequence>MFWRWRGVPLDLLLAASGIGLDLLISGKAPAWEARPALSVILFAVLAGAPMGFVRRWPVAVVFYLAGFLVYTDQIGSFTSNTAQVLLCAALGAAAYRTRWPWMVAAVAAGAVASAFNIADPGVAFTSSAWMYSVGIVLFPALLGAYLRRPAVRLEERAIAPDLLLAAGGVAYAVLSTWTSWHAADQPIWLTGLLAVGGGLSLGVARRLPGLVFLLQAMLLLAADTYLPQVVNTCMLLVLISIGVFAMRVSSWLWTAAVYLAACILGSIAVVEPGVETTPFRVVVLMALVVTPVAIGRYIGANQAARSAEQLRARESARLAVAQVRADQLAERERIAREVHDIVAHHVGAMVLRAGAARYAAPEGPIADALADIRETGHQALEDLRGLLHLLRDPDSPPDLLADPGDVVRESAERMSAAGLVVALELDPATEAAPLVTRASAARIVQEGLTNVLKHAGPGTEVSVSVTPARTAGGLSVEVRNGPPATAREQLPSSGQGLAGMRERVRALGGALTAGPDGHGGWLLSATLPGARGSAA</sequence>
<evidence type="ECO:0000256" key="3">
    <source>
        <dbReference type="ARBA" id="ARBA00022553"/>
    </source>
</evidence>
<dbReference type="Proteomes" id="UP000568380">
    <property type="component" value="Unassembled WGS sequence"/>
</dbReference>
<dbReference type="CDD" id="cd16917">
    <property type="entry name" value="HATPase_UhpB-NarQ-NarX-like"/>
    <property type="match status" value="1"/>
</dbReference>
<feature type="transmembrane region" description="Helical" evidence="9">
    <location>
        <begin position="187"/>
        <end position="205"/>
    </location>
</feature>
<evidence type="ECO:0000256" key="4">
    <source>
        <dbReference type="ARBA" id="ARBA00022679"/>
    </source>
</evidence>
<dbReference type="GO" id="GO:0005524">
    <property type="term" value="F:ATP binding"/>
    <property type="evidence" value="ECO:0007669"/>
    <property type="project" value="UniProtKB-KW"/>
</dbReference>
<protein>
    <recommendedName>
        <fullName evidence="2">histidine kinase</fullName>
        <ecNumber evidence="2">2.7.13.3</ecNumber>
    </recommendedName>
</protein>
<evidence type="ECO:0000256" key="1">
    <source>
        <dbReference type="ARBA" id="ARBA00000085"/>
    </source>
</evidence>
<dbReference type="GO" id="GO:0046983">
    <property type="term" value="F:protein dimerization activity"/>
    <property type="evidence" value="ECO:0007669"/>
    <property type="project" value="InterPro"/>
</dbReference>
<keyword evidence="9" id="KW-0472">Membrane</keyword>
<dbReference type="AlphaFoldDB" id="A0A7W8EHC7"/>
<evidence type="ECO:0000259" key="11">
    <source>
        <dbReference type="Pfam" id="PF07730"/>
    </source>
</evidence>
<dbReference type="PANTHER" id="PTHR24421">
    <property type="entry name" value="NITRATE/NITRITE SENSOR PROTEIN NARX-RELATED"/>
    <property type="match status" value="1"/>
</dbReference>
<name>A0A7W8EHC7_9ACTN</name>
<dbReference type="SUPFAM" id="SSF55874">
    <property type="entry name" value="ATPase domain of HSP90 chaperone/DNA topoisomerase II/histidine kinase"/>
    <property type="match status" value="1"/>
</dbReference>
<feature type="transmembrane region" description="Helical" evidence="9">
    <location>
        <begin position="282"/>
        <end position="300"/>
    </location>
</feature>
<dbReference type="PANTHER" id="PTHR24421:SF10">
    <property type="entry name" value="NITRATE_NITRITE SENSOR PROTEIN NARQ"/>
    <property type="match status" value="1"/>
</dbReference>
<comment type="catalytic activity">
    <reaction evidence="1">
        <text>ATP + protein L-histidine = ADP + protein N-phospho-L-histidine.</text>
        <dbReference type="EC" id="2.7.13.3"/>
    </reaction>
</comment>
<evidence type="ECO:0000256" key="6">
    <source>
        <dbReference type="ARBA" id="ARBA00022777"/>
    </source>
</evidence>
<feature type="transmembrane region" description="Helical" evidence="9">
    <location>
        <begin position="100"/>
        <end position="118"/>
    </location>
</feature>
<keyword evidence="5" id="KW-0547">Nucleotide-binding</keyword>
<dbReference type="InterPro" id="IPR003594">
    <property type="entry name" value="HATPase_dom"/>
</dbReference>